<name>A0A5B9VXW4_9BACT</name>
<dbReference type="OrthoDB" id="9956075at2"/>
<protein>
    <recommendedName>
        <fullName evidence="3">Nucleotidyl transferase AbiEii toxin, Type IV TA system</fullName>
    </recommendedName>
</protein>
<evidence type="ECO:0008006" key="3">
    <source>
        <dbReference type="Google" id="ProtNLM"/>
    </source>
</evidence>
<organism evidence="1 2">
    <name type="scientific">Aquisphaera giovannonii</name>
    <dbReference type="NCBI Taxonomy" id="406548"/>
    <lineage>
        <taxon>Bacteria</taxon>
        <taxon>Pseudomonadati</taxon>
        <taxon>Planctomycetota</taxon>
        <taxon>Planctomycetia</taxon>
        <taxon>Isosphaerales</taxon>
        <taxon>Isosphaeraceae</taxon>
        <taxon>Aquisphaera</taxon>
    </lineage>
</organism>
<reference evidence="1 2" key="1">
    <citation type="submission" date="2019-08" db="EMBL/GenBank/DDBJ databases">
        <title>Deep-cultivation of Planctomycetes and their phenomic and genomic characterization uncovers novel biology.</title>
        <authorList>
            <person name="Wiegand S."/>
            <person name="Jogler M."/>
            <person name="Boedeker C."/>
            <person name="Pinto D."/>
            <person name="Vollmers J."/>
            <person name="Rivas-Marin E."/>
            <person name="Kohn T."/>
            <person name="Peeters S.H."/>
            <person name="Heuer A."/>
            <person name="Rast P."/>
            <person name="Oberbeckmann S."/>
            <person name="Bunk B."/>
            <person name="Jeske O."/>
            <person name="Meyerdierks A."/>
            <person name="Storesund J.E."/>
            <person name="Kallscheuer N."/>
            <person name="Luecker S."/>
            <person name="Lage O.M."/>
            <person name="Pohl T."/>
            <person name="Merkel B.J."/>
            <person name="Hornburger P."/>
            <person name="Mueller R.-W."/>
            <person name="Bruemmer F."/>
            <person name="Labrenz M."/>
            <person name="Spormann A.M."/>
            <person name="Op den Camp H."/>
            <person name="Overmann J."/>
            <person name="Amann R."/>
            <person name="Jetten M.S.M."/>
            <person name="Mascher T."/>
            <person name="Medema M.H."/>
            <person name="Devos D.P."/>
            <person name="Kaster A.-K."/>
            <person name="Ovreas L."/>
            <person name="Rohde M."/>
            <person name="Galperin M.Y."/>
            <person name="Jogler C."/>
        </authorList>
    </citation>
    <scope>NUCLEOTIDE SEQUENCE [LARGE SCALE GENOMIC DNA]</scope>
    <source>
        <strain evidence="1 2">OJF2</strain>
    </source>
</reference>
<dbReference type="Pfam" id="PF08843">
    <property type="entry name" value="AbiEii"/>
    <property type="match status" value="1"/>
</dbReference>
<evidence type="ECO:0000313" key="1">
    <source>
        <dbReference type="EMBL" id="QEH32460.1"/>
    </source>
</evidence>
<gene>
    <name evidence="1" type="ORF">OJF2_09310</name>
</gene>
<proteinExistence type="predicted"/>
<dbReference type="KEGG" id="agv:OJF2_09310"/>
<sequence>MVDDSASLPRDSVSAVESLATAFDARSVRYALIGGLALGLRGRPRFTRDVDFLLEIPQVVLPGLLEDLKERGFEIDPTEVIRQYTQEHLTSFPFGHVRVDWLRPVLPLYSRVLADATPLAWTEGHSVRVANAEGLILTKMVAFRPQDLVDIEVLLTANRDEIDIDLIREQWAAFAASEPERTDWLEAAIARRVLLRE</sequence>
<dbReference type="SUPFAM" id="SSF81301">
    <property type="entry name" value="Nucleotidyltransferase"/>
    <property type="match status" value="1"/>
</dbReference>
<dbReference type="AlphaFoldDB" id="A0A5B9VXW4"/>
<dbReference type="Proteomes" id="UP000324233">
    <property type="component" value="Chromosome"/>
</dbReference>
<dbReference type="InterPro" id="IPR014942">
    <property type="entry name" value="AbiEii"/>
</dbReference>
<dbReference type="EMBL" id="CP042997">
    <property type="protein sequence ID" value="QEH32460.1"/>
    <property type="molecule type" value="Genomic_DNA"/>
</dbReference>
<dbReference type="Gene3D" id="3.30.460.40">
    <property type="match status" value="1"/>
</dbReference>
<evidence type="ECO:0000313" key="2">
    <source>
        <dbReference type="Proteomes" id="UP000324233"/>
    </source>
</evidence>
<dbReference type="InterPro" id="IPR043519">
    <property type="entry name" value="NT_sf"/>
</dbReference>
<keyword evidence="2" id="KW-1185">Reference proteome</keyword>
<accession>A0A5B9VXW4</accession>